<dbReference type="Proteomes" id="UP000499080">
    <property type="component" value="Unassembled WGS sequence"/>
</dbReference>
<keyword evidence="3" id="KW-1185">Reference proteome</keyword>
<dbReference type="AlphaFoldDB" id="A0A4Y2CWQ0"/>
<reference evidence="2 3" key="1">
    <citation type="journal article" date="2019" name="Sci. Rep.">
        <title>Orb-weaving spider Araneus ventricosus genome elucidates the spidroin gene catalogue.</title>
        <authorList>
            <person name="Kono N."/>
            <person name="Nakamura H."/>
            <person name="Ohtoshi R."/>
            <person name="Moran D.A.P."/>
            <person name="Shinohara A."/>
            <person name="Yoshida Y."/>
            <person name="Fujiwara M."/>
            <person name="Mori M."/>
            <person name="Tomita M."/>
            <person name="Arakawa K."/>
        </authorList>
    </citation>
    <scope>NUCLEOTIDE SEQUENCE [LARGE SCALE GENOMIC DNA]</scope>
</reference>
<dbReference type="OrthoDB" id="6437325at2759"/>
<comment type="caution">
    <text evidence="2">The sequence shown here is derived from an EMBL/GenBank/DDBJ whole genome shotgun (WGS) entry which is preliminary data.</text>
</comment>
<proteinExistence type="predicted"/>
<accession>A0A4Y2CWQ0</accession>
<sequence length="352" mass="40885">MEDAVEYSAKDEKKFSEDTPLVVDILNEGRSEHFLQPSSETIELTSRPEVIKPKGDANIMPRKSSPQKEVFIQLEPSLTEKLAKKRATADELEDKLQKLSFSFKGKLQSVDRIKQELKDQETDLLHSVQKIEGYIRQIYSLKREADDTFERLKSTSIQQALDFSILAREYDYVHTKKGAAIVILKYHRPAQSWLRSAICDLSQYNSVKDLVEYYLVLKLLRKDLLEEDKRGLEEAQRYSDEQKSIGQRARNLPLDILAKEEALYKTKSEIKEMRLKNIELERQVSNLLSSKAKEDMTWHDIKRWISKTCKSTCEIITPDSSEPKDSVVYQLQVLQDFVVMGNKIVERLHKEV</sequence>
<evidence type="ECO:0000313" key="3">
    <source>
        <dbReference type="Proteomes" id="UP000499080"/>
    </source>
</evidence>
<name>A0A4Y2CWQ0_ARAVE</name>
<evidence type="ECO:0000313" key="2">
    <source>
        <dbReference type="EMBL" id="GBM07705.1"/>
    </source>
</evidence>
<organism evidence="2 3">
    <name type="scientific">Araneus ventricosus</name>
    <name type="common">Orbweaver spider</name>
    <name type="synonym">Epeira ventricosa</name>
    <dbReference type="NCBI Taxonomy" id="182803"/>
    <lineage>
        <taxon>Eukaryota</taxon>
        <taxon>Metazoa</taxon>
        <taxon>Ecdysozoa</taxon>
        <taxon>Arthropoda</taxon>
        <taxon>Chelicerata</taxon>
        <taxon>Arachnida</taxon>
        <taxon>Araneae</taxon>
        <taxon>Araneomorphae</taxon>
        <taxon>Entelegynae</taxon>
        <taxon>Araneoidea</taxon>
        <taxon>Araneidae</taxon>
        <taxon>Araneus</taxon>
    </lineage>
</organism>
<evidence type="ECO:0000256" key="1">
    <source>
        <dbReference type="SAM" id="Coils"/>
    </source>
</evidence>
<feature type="coiled-coil region" evidence="1">
    <location>
        <begin position="263"/>
        <end position="290"/>
    </location>
</feature>
<keyword evidence="1" id="KW-0175">Coiled coil</keyword>
<dbReference type="EMBL" id="BGPR01000246">
    <property type="protein sequence ID" value="GBM07705.1"/>
    <property type="molecule type" value="Genomic_DNA"/>
</dbReference>
<gene>
    <name evidence="2" type="ORF">AVEN_137590_1</name>
</gene>
<protein>
    <submittedName>
        <fullName evidence="2">Uncharacterized protein</fullName>
    </submittedName>
</protein>